<proteinExistence type="predicted"/>
<protein>
    <submittedName>
        <fullName evidence="1">Uncharacterized protein</fullName>
    </submittedName>
</protein>
<accession>A0A0C2GQX9</accession>
<gene>
    <name evidence="1" type="ORF">ANCDUO_05994</name>
</gene>
<keyword evidence="2" id="KW-1185">Reference proteome</keyword>
<organism evidence="1 2">
    <name type="scientific">Ancylostoma duodenale</name>
    <dbReference type="NCBI Taxonomy" id="51022"/>
    <lineage>
        <taxon>Eukaryota</taxon>
        <taxon>Metazoa</taxon>
        <taxon>Ecdysozoa</taxon>
        <taxon>Nematoda</taxon>
        <taxon>Chromadorea</taxon>
        <taxon>Rhabditida</taxon>
        <taxon>Rhabditina</taxon>
        <taxon>Rhabditomorpha</taxon>
        <taxon>Strongyloidea</taxon>
        <taxon>Ancylostomatidae</taxon>
        <taxon>Ancylostomatinae</taxon>
        <taxon>Ancylostoma</taxon>
    </lineage>
</organism>
<evidence type="ECO:0000313" key="2">
    <source>
        <dbReference type="Proteomes" id="UP000054047"/>
    </source>
</evidence>
<sequence length="83" mass="9296">MLHASCLFGEEDAELVSNDGPTTQQRIAATYSALEDVMATRTTSLTRVAAERHAGEDTWIAQLKLKPFTRQWDRTSENEVAKE</sequence>
<name>A0A0C2GQX9_9BILA</name>
<evidence type="ECO:0000313" key="1">
    <source>
        <dbReference type="EMBL" id="KIH63705.1"/>
    </source>
</evidence>
<dbReference type="Proteomes" id="UP000054047">
    <property type="component" value="Unassembled WGS sequence"/>
</dbReference>
<reference evidence="1 2" key="1">
    <citation type="submission" date="2013-12" db="EMBL/GenBank/DDBJ databases">
        <title>Draft genome of the parsitic nematode Ancylostoma duodenale.</title>
        <authorList>
            <person name="Mitreva M."/>
        </authorList>
    </citation>
    <scope>NUCLEOTIDE SEQUENCE [LARGE SCALE GENOMIC DNA]</scope>
    <source>
        <strain evidence="1 2">Zhejiang</strain>
    </source>
</reference>
<dbReference type="OrthoDB" id="10367138at2759"/>
<dbReference type="AlphaFoldDB" id="A0A0C2GQX9"/>
<dbReference type="EMBL" id="KN728486">
    <property type="protein sequence ID" value="KIH63705.1"/>
    <property type="molecule type" value="Genomic_DNA"/>
</dbReference>